<name>A0A0B2UK75_TOXCA</name>
<protein>
    <submittedName>
        <fullName evidence="1">Uncharacterized protein</fullName>
    </submittedName>
</protein>
<dbReference type="Proteomes" id="UP000031036">
    <property type="component" value="Unassembled WGS sequence"/>
</dbReference>
<accession>A0A0B2UK75</accession>
<proteinExistence type="predicted"/>
<dbReference type="AlphaFoldDB" id="A0A0B2UK75"/>
<evidence type="ECO:0000313" key="2">
    <source>
        <dbReference type="Proteomes" id="UP000031036"/>
    </source>
</evidence>
<dbReference type="EMBL" id="JPKZ01022124">
    <property type="protein sequence ID" value="KHN71471.1"/>
    <property type="molecule type" value="Genomic_DNA"/>
</dbReference>
<keyword evidence="2" id="KW-1185">Reference proteome</keyword>
<sequence length="137" mass="16009">TVAREPYRCDSYPYTVSEWIDSPTSGGEIEVVCALSYTDRVIRPRSTCIRTKLFDFSRAQTLENKRLELLVRSHPLASNLSRRESGVSLDRQSFKNQSSADSVRFLVKQRDLFRWWSTFLQQRIGVCPSHLFRKIDF</sequence>
<organism evidence="1 2">
    <name type="scientific">Toxocara canis</name>
    <name type="common">Canine roundworm</name>
    <dbReference type="NCBI Taxonomy" id="6265"/>
    <lineage>
        <taxon>Eukaryota</taxon>
        <taxon>Metazoa</taxon>
        <taxon>Ecdysozoa</taxon>
        <taxon>Nematoda</taxon>
        <taxon>Chromadorea</taxon>
        <taxon>Rhabditida</taxon>
        <taxon>Spirurina</taxon>
        <taxon>Ascaridomorpha</taxon>
        <taxon>Ascaridoidea</taxon>
        <taxon>Toxocaridae</taxon>
        <taxon>Toxocara</taxon>
    </lineage>
</organism>
<evidence type="ECO:0000313" key="1">
    <source>
        <dbReference type="EMBL" id="KHN71471.1"/>
    </source>
</evidence>
<reference evidence="1 2" key="1">
    <citation type="submission" date="2014-11" db="EMBL/GenBank/DDBJ databases">
        <title>Genetic blueprint of the zoonotic pathogen Toxocara canis.</title>
        <authorList>
            <person name="Zhu X.-Q."/>
            <person name="Korhonen P.K."/>
            <person name="Cai H."/>
            <person name="Young N.D."/>
            <person name="Nejsum P."/>
            <person name="von Samson-Himmelstjerna G."/>
            <person name="Boag P.R."/>
            <person name="Tan P."/>
            <person name="Li Q."/>
            <person name="Min J."/>
            <person name="Yang Y."/>
            <person name="Wang X."/>
            <person name="Fang X."/>
            <person name="Hall R.S."/>
            <person name="Hofmann A."/>
            <person name="Sternberg P.W."/>
            <person name="Jex A.R."/>
            <person name="Gasser R.B."/>
        </authorList>
    </citation>
    <scope>NUCLEOTIDE SEQUENCE [LARGE SCALE GENOMIC DNA]</scope>
    <source>
        <strain evidence="1">PN_DK_2014</strain>
    </source>
</reference>
<feature type="non-terminal residue" evidence="1">
    <location>
        <position position="1"/>
    </location>
</feature>
<gene>
    <name evidence="1" type="ORF">Tcan_02239</name>
</gene>
<comment type="caution">
    <text evidence="1">The sequence shown here is derived from an EMBL/GenBank/DDBJ whole genome shotgun (WGS) entry which is preliminary data.</text>
</comment>